<gene>
    <name evidence="4" type="ORF">LZD57_19265</name>
</gene>
<reference evidence="4" key="1">
    <citation type="submission" date="2022-01" db="EMBL/GenBank/DDBJ databases">
        <title>Jiella avicenniae sp. nov., a novel endophytic bacterium isolated from bark of Avicennia marina.</title>
        <authorList>
            <person name="Tuo L."/>
        </authorList>
    </citation>
    <scope>NUCLEOTIDE SEQUENCE</scope>
    <source>
        <strain evidence="4">CBK1P-4</strain>
    </source>
</reference>
<keyword evidence="1" id="KW-0479">Metal-binding</keyword>
<dbReference type="EMBL" id="JAJUWU010000021">
    <property type="protein sequence ID" value="MCE7030134.1"/>
    <property type="molecule type" value="Genomic_DNA"/>
</dbReference>
<dbReference type="InterPro" id="IPR001303">
    <property type="entry name" value="Aldolase_II/adducin_N"/>
</dbReference>
<dbReference type="GO" id="GO:0005829">
    <property type="term" value="C:cytosol"/>
    <property type="evidence" value="ECO:0007669"/>
    <property type="project" value="TreeGrafter"/>
</dbReference>
<evidence type="ECO:0000313" key="5">
    <source>
        <dbReference type="Proteomes" id="UP001139035"/>
    </source>
</evidence>
<dbReference type="Proteomes" id="UP001139035">
    <property type="component" value="Unassembled WGS sequence"/>
</dbReference>
<dbReference type="GO" id="GO:0046872">
    <property type="term" value="F:metal ion binding"/>
    <property type="evidence" value="ECO:0007669"/>
    <property type="project" value="UniProtKB-KW"/>
</dbReference>
<dbReference type="SUPFAM" id="SSF53639">
    <property type="entry name" value="AraD/HMP-PK domain-like"/>
    <property type="match status" value="1"/>
</dbReference>
<dbReference type="InterPro" id="IPR036409">
    <property type="entry name" value="Aldolase_II/adducin_N_sf"/>
</dbReference>
<dbReference type="GO" id="GO:0016832">
    <property type="term" value="F:aldehyde-lyase activity"/>
    <property type="evidence" value="ECO:0007669"/>
    <property type="project" value="TreeGrafter"/>
</dbReference>
<organism evidence="4 5">
    <name type="scientific">Jiella avicenniae</name>
    <dbReference type="NCBI Taxonomy" id="2907202"/>
    <lineage>
        <taxon>Bacteria</taxon>
        <taxon>Pseudomonadati</taxon>
        <taxon>Pseudomonadota</taxon>
        <taxon>Alphaproteobacteria</taxon>
        <taxon>Hyphomicrobiales</taxon>
        <taxon>Aurantimonadaceae</taxon>
        <taxon>Jiella</taxon>
    </lineage>
</organism>
<evidence type="ECO:0000256" key="2">
    <source>
        <dbReference type="ARBA" id="ARBA00023239"/>
    </source>
</evidence>
<sequence length="228" mass="24649">MQSEGALRQKIIDLCLEMNRSGLNQGTSGNISARFGESMLLTPSATPYDRMTPEMIARMPLDGEDGTWFGPLKPSTEWRFHRDILRARPDAGAVVHAHPIFATTIAITRRPIPACHYMVAAFGGNDVRCCGYARYGTAELSALVVEALADRHACLMANHGMVALGGDLDQAMWRAVELETLARQYYHSLQIEGGPVILSDAEIAEVGKGFASYGRQSEPSALAPGVSG</sequence>
<dbReference type="PANTHER" id="PTHR22789:SF0">
    <property type="entry name" value="3-OXO-TETRONATE 4-PHOSPHATE DECARBOXYLASE-RELATED"/>
    <property type="match status" value="1"/>
</dbReference>
<evidence type="ECO:0000259" key="3">
    <source>
        <dbReference type="SMART" id="SM01007"/>
    </source>
</evidence>
<accession>A0A9X1P5F7</accession>
<evidence type="ECO:0000313" key="4">
    <source>
        <dbReference type="EMBL" id="MCE7030134.1"/>
    </source>
</evidence>
<dbReference type="PANTHER" id="PTHR22789">
    <property type="entry name" value="FUCULOSE PHOSPHATE ALDOLASE"/>
    <property type="match status" value="1"/>
</dbReference>
<name>A0A9X1P5F7_9HYPH</name>
<dbReference type="AlphaFoldDB" id="A0A9X1P5F7"/>
<feature type="domain" description="Class II aldolase/adducin N-terminal" evidence="3">
    <location>
        <begin position="9"/>
        <end position="186"/>
    </location>
</feature>
<protein>
    <submittedName>
        <fullName evidence="4">Class II aldolase/adducin family protein</fullName>
    </submittedName>
</protein>
<dbReference type="GO" id="GO:0019323">
    <property type="term" value="P:pentose catabolic process"/>
    <property type="evidence" value="ECO:0007669"/>
    <property type="project" value="TreeGrafter"/>
</dbReference>
<dbReference type="Pfam" id="PF00596">
    <property type="entry name" value="Aldolase_II"/>
    <property type="match status" value="1"/>
</dbReference>
<dbReference type="SMART" id="SM01007">
    <property type="entry name" value="Aldolase_II"/>
    <property type="match status" value="1"/>
</dbReference>
<dbReference type="Gene3D" id="3.40.225.10">
    <property type="entry name" value="Class II aldolase/adducin N-terminal domain"/>
    <property type="match status" value="1"/>
</dbReference>
<keyword evidence="5" id="KW-1185">Reference proteome</keyword>
<evidence type="ECO:0000256" key="1">
    <source>
        <dbReference type="ARBA" id="ARBA00022723"/>
    </source>
</evidence>
<dbReference type="RefSeq" id="WP_233721213.1">
    <property type="nucleotide sequence ID" value="NZ_JAJUWU010000021.1"/>
</dbReference>
<proteinExistence type="predicted"/>
<keyword evidence="2" id="KW-0456">Lyase</keyword>
<comment type="caution">
    <text evidence="4">The sequence shown here is derived from an EMBL/GenBank/DDBJ whole genome shotgun (WGS) entry which is preliminary data.</text>
</comment>
<dbReference type="InterPro" id="IPR050197">
    <property type="entry name" value="Aldolase_class_II_sugar_metab"/>
</dbReference>